<dbReference type="GO" id="GO:0005737">
    <property type="term" value="C:cytoplasm"/>
    <property type="evidence" value="ECO:0007669"/>
    <property type="project" value="UniProtKB-SubCell"/>
</dbReference>
<dbReference type="HAMAP" id="MF_01161">
    <property type="entry name" value="tRNA_Ile_lys_synt"/>
    <property type="match status" value="1"/>
</dbReference>
<keyword evidence="3 8" id="KW-0436">Ligase</keyword>
<proteinExistence type="inferred from homology"/>
<keyword evidence="6 8" id="KW-0067">ATP-binding</keyword>
<dbReference type="AlphaFoldDB" id="A0A1D2YXD2"/>
<dbReference type="GO" id="GO:0006400">
    <property type="term" value="P:tRNA modification"/>
    <property type="evidence" value="ECO:0007669"/>
    <property type="project" value="UniProtKB-UniRule"/>
</dbReference>
<evidence type="ECO:0000256" key="3">
    <source>
        <dbReference type="ARBA" id="ARBA00022598"/>
    </source>
</evidence>
<evidence type="ECO:0000256" key="1">
    <source>
        <dbReference type="ARBA" id="ARBA00004496"/>
    </source>
</evidence>
<comment type="domain">
    <text evidence="8">The N-terminal region contains the highly conserved SGGXDS motif, predicted to be a P-loop motif involved in ATP binding.</text>
</comment>
<dbReference type="InterPro" id="IPR015262">
    <property type="entry name" value="tRNA_Ile_lys_synt_subst-bd"/>
</dbReference>
<keyword evidence="5 8" id="KW-0547">Nucleotide-binding</keyword>
<evidence type="ECO:0000256" key="2">
    <source>
        <dbReference type="ARBA" id="ARBA00022490"/>
    </source>
</evidence>
<dbReference type="Gene3D" id="3.30.465.60">
    <property type="match status" value="1"/>
</dbReference>
<dbReference type="InterPro" id="IPR012795">
    <property type="entry name" value="tRNA_Ile_lys_synt_N"/>
</dbReference>
<dbReference type="Pfam" id="PF01171">
    <property type="entry name" value="ATP_bind_3"/>
    <property type="match status" value="1"/>
</dbReference>
<name>A0A1D2YXD2_9BACI</name>
<dbReference type="EMBL" id="MIJF01000003">
    <property type="protein sequence ID" value="OEG00310.1"/>
    <property type="molecule type" value="Genomic_DNA"/>
</dbReference>
<dbReference type="OrthoDB" id="9807403at2"/>
<keyword evidence="2 8" id="KW-0963">Cytoplasm</keyword>
<dbReference type="EC" id="6.3.4.19" evidence="8"/>
<dbReference type="SUPFAM" id="SSF82829">
    <property type="entry name" value="MesJ substrate recognition domain-like"/>
    <property type="match status" value="1"/>
</dbReference>
<comment type="caution">
    <text evidence="10">The sequence shown here is derived from an EMBL/GenBank/DDBJ whole genome shotgun (WGS) entry which is preliminary data.</text>
</comment>
<protein>
    <recommendedName>
        <fullName evidence="8">tRNA(Ile)-lysidine synthase</fullName>
        <ecNumber evidence="8">6.3.4.19</ecNumber>
    </recommendedName>
    <alternativeName>
        <fullName evidence="8">tRNA(Ile)-2-lysyl-cytidine synthase</fullName>
    </alternativeName>
    <alternativeName>
        <fullName evidence="8">tRNA(Ile)-lysidine synthetase</fullName>
    </alternativeName>
</protein>
<dbReference type="InterPro" id="IPR014729">
    <property type="entry name" value="Rossmann-like_a/b/a_fold"/>
</dbReference>
<evidence type="ECO:0000259" key="9">
    <source>
        <dbReference type="SMART" id="SM00977"/>
    </source>
</evidence>
<dbReference type="Pfam" id="PF09179">
    <property type="entry name" value="TilS"/>
    <property type="match status" value="1"/>
</dbReference>
<sequence>MLKKVEKTIKSYQMVDNNKPIIIGVSGGPDSMALLDVMSKILTNKLIVAHLNHQFRGRDAEEDAEFVKNECEKRGIKVVVKSINVPLYMKRTGLGAQEAAREVRYQFYRDVAREWNARIIALGHHANDQAETIMMRIIRGTGIHGLAGIPYTRDFEGLKIVRPLLDVTREEIENYCKKNSISYRTDKSNFSTKYFRNEVRLNILPYLEKYNYKITSHLHQIAKVIQDEDRYLNKIAEEFLAENMINERGDTNSLNISSLQKLDIALQRRVIYLILRYLNLNQELTYIHIDGIMRLINQKHPSKSIDLPGVRVYRDYDQIIFTPVKERGNKPYSYQLTVPGDVELDEVNKKIIAYVTKKPEEPSGVWAVFDYNQLKNKKLIIRSRNAGDRIEILGLGGSKKVKDIFIDEKISKEYRDLQPILECDGEILWIPGIRRSKHALISESTEDFLYVVFIDQ</sequence>
<dbReference type="NCBIfam" id="TIGR02432">
    <property type="entry name" value="lysidine_TilS_N"/>
    <property type="match status" value="1"/>
</dbReference>
<dbReference type="InterPro" id="IPR012796">
    <property type="entry name" value="Lysidine-tRNA-synth_C"/>
</dbReference>
<evidence type="ECO:0000256" key="6">
    <source>
        <dbReference type="ARBA" id="ARBA00022840"/>
    </source>
</evidence>
<dbReference type="PANTHER" id="PTHR43033">
    <property type="entry name" value="TRNA(ILE)-LYSIDINE SYNTHASE-RELATED"/>
    <property type="match status" value="1"/>
</dbReference>
<dbReference type="STRING" id="337097.BHF71_05260"/>
<reference evidence="10 11" key="1">
    <citation type="submission" date="2016-09" db="EMBL/GenBank/DDBJ databases">
        <title>Draft genome sequence for the type strain of Vulcanibacillus modesticaldus BR, a strictly anaerobic, moderately thermophilic, and nitrate-reducing bacterium from deep sea-hydrothermal vents of the Mid-Atlantic Ridge.</title>
        <authorList>
            <person name="Abin C.A."/>
            <person name="Hollibaugh J.T."/>
        </authorList>
    </citation>
    <scope>NUCLEOTIDE SEQUENCE [LARGE SCALE GENOMIC DNA]</scope>
    <source>
        <strain evidence="10 11">BR</strain>
    </source>
</reference>
<dbReference type="CDD" id="cd01992">
    <property type="entry name" value="TilS_N"/>
    <property type="match status" value="1"/>
</dbReference>
<dbReference type="NCBIfam" id="TIGR02433">
    <property type="entry name" value="lysidine_TilS_C"/>
    <property type="match status" value="1"/>
</dbReference>
<organism evidence="10 11">
    <name type="scientific">Vulcanibacillus modesticaldus</name>
    <dbReference type="NCBI Taxonomy" id="337097"/>
    <lineage>
        <taxon>Bacteria</taxon>
        <taxon>Bacillati</taxon>
        <taxon>Bacillota</taxon>
        <taxon>Bacilli</taxon>
        <taxon>Bacillales</taxon>
        <taxon>Bacillaceae</taxon>
        <taxon>Vulcanibacillus</taxon>
    </lineage>
</organism>
<evidence type="ECO:0000313" key="11">
    <source>
        <dbReference type="Proteomes" id="UP000243739"/>
    </source>
</evidence>
<comment type="function">
    <text evidence="8">Ligates lysine onto the cytidine present at position 34 of the AUA codon-specific tRNA(Ile) that contains the anticodon CAU, in an ATP-dependent manner. Cytidine is converted to lysidine, thus changing the amino acid specificity of the tRNA from methionine to isoleucine.</text>
</comment>
<dbReference type="RefSeq" id="WP_069655846.1">
    <property type="nucleotide sequence ID" value="NZ_MIJF01000003.1"/>
</dbReference>
<feature type="domain" description="Lysidine-tRNA(Ile) synthetase C-terminal" evidence="9">
    <location>
        <begin position="379"/>
        <end position="451"/>
    </location>
</feature>
<comment type="subcellular location">
    <subcellularLocation>
        <location evidence="1 8">Cytoplasm</location>
    </subcellularLocation>
</comment>
<comment type="catalytic activity">
    <reaction evidence="7 8">
        <text>cytidine(34) in tRNA(Ile2) + L-lysine + ATP = lysidine(34) in tRNA(Ile2) + AMP + diphosphate + H(+)</text>
        <dbReference type="Rhea" id="RHEA:43744"/>
        <dbReference type="Rhea" id="RHEA-COMP:10625"/>
        <dbReference type="Rhea" id="RHEA-COMP:10670"/>
        <dbReference type="ChEBI" id="CHEBI:15378"/>
        <dbReference type="ChEBI" id="CHEBI:30616"/>
        <dbReference type="ChEBI" id="CHEBI:32551"/>
        <dbReference type="ChEBI" id="CHEBI:33019"/>
        <dbReference type="ChEBI" id="CHEBI:82748"/>
        <dbReference type="ChEBI" id="CHEBI:83665"/>
        <dbReference type="ChEBI" id="CHEBI:456215"/>
        <dbReference type="EC" id="6.3.4.19"/>
    </reaction>
</comment>
<comment type="similarity">
    <text evidence="8">Belongs to the tRNA(Ile)-lysidine synthase family.</text>
</comment>
<dbReference type="PANTHER" id="PTHR43033:SF1">
    <property type="entry name" value="TRNA(ILE)-LYSIDINE SYNTHASE-RELATED"/>
    <property type="match status" value="1"/>
</dbReference>
<evidence type="ECO:0000256" key="4">
    <source>
        <dbReference type="ARBA" id="ARBA00022694"/>
    </source>
</evidence>
<dbReference type="SUPFAM" id="SSF52402">
    <property type="entry name" value="Adenine nucleotide alpha hydrolases-like"/>
    <property type="match status" value="1"/>
</dbReference>
<evidence type="ECO:0000313" key="10">
    <source>
        <dbReference type="EMBL" id="OEG00310.1"/>
    </source>
</evidence>
<dbReference type="Gene3D" id="3.40.50.620">
    <property type="entry name" value="HUPs"/>
    <property type="match status" value="1"/>
</dbReference>
<keyword evidence="11" id="KW-1185">Reference proteome</keyword>
<dbReference type="SMART" id="SM00977">
    <property type="entry name" value="TilS_C"/>
    <property type="match status" value="1"/>
</dbReference>
<dbReference type="InterPro" id="IPR011063">
    <property type="entry name" value="TilS/TtcA_N"/>
</dbReference>
<keyword evidence="4 8" id="KW-0819">tRNA processing</keyword>
<feature type="binding site" evidence="8">
    <location>
        <begin position="26"/>
        <end position="31"/>
    </location>
    <ligand>
        <name>ATP</name>
        <dbReference type="ChEBI" id="CHEBI:30616"/>
    </ligand>
</feature>
<evidence type="ECO:0000256" key="7">
    <source>
        <dbReference type="ARBA" id="ARBA00048539"/>
    </source>
</evidence>
<evidence type="ECO:0000256" key="5">
    <source>
        <dbReference type="ARBA" id="ARBA00022741"/>
    </source>
</evidence>
<dbReference type="InterPro" id="IPR012094">
    <property type="entry name" value="tRNA_Ile_lys_synt"/>
</dbReference>
<accession>A0A1D2YXD2</accession>
<evidence type="ECO:0000256" key="8">
    <source>
        <dbReference type="HAMAP-Rule" id="MF_01161"/>
    </source>
</evidence>
<dbReference type="Pfam" id="PF11734">
    <property type="entry name" value="TilS_C"/>
    <property type="match status" value="1"/>
</dbReference>
<dbReference type="GO" id="GO:0032267">
    <property type="term" value="F:tRNA(Ile)-lysidine synthase activity"/>
    <property type="evidence" value="ECO:0007669"/>
    <property type="project" value="UniProtKB-EC"/>
</dbReference>
<gene>
    <name evidence="8" type="primary">tilS</name>
    <name evidence="10" type="ORF">BHF71_05260</name>
</gene>
<dbReference type="SUPFAM" id="SSF56037">
    <property type="entry name" value="PheT/TilS domain"/>
    <property type="match status" value="1"/>
</dbReference>
<dbReference type="Proteomes" id="UP000243739">
    <property type="component" value="Unassembled WGS sequence"/>
</dbReference>
<dbReference type="GO" id="GO:0005524">
    <property type="term" value="F:ATP binding"/>
    <property type="evidence" value="ECO:0007669"/>
    <property type="project" value="UniProtKB-UniRule"/>
</dbReference>